<dbReference type="EMBL" id="ATBP01000252">
    <property type="protein sequence ID" value="ETR71569.1"/>
    <property type="molecule type" value="Genomic_DNA"/>
</dbReference>
<organism evidence="1 2">
    <name type="scientific">Candidatus Magnetoglobus multicellularis str. Araruama</name>
    <dbReference type="NCBI Taxonomy" id="890399"/>
    <lineage>
        <taxon>Bacteria</taxon>
        <taxon>Pseudomonadati</taxon>
        <taxon>Thermodesulfobacteriota</taxon>
        <taxon>Desulfobacteria</taxon>
        <taxon>Desulfobacterales</taxon>
        <taxon>Desulfobacteraceae</taxon>
        <taxon>Candidatus Magnetoglobus</taxon>
    </lineage>
</organism>
<sequence length="243" mass="28624">MPINPDKQAEALRKKFKKKTHYSKGQTHALKNKLSSYIEKQEIKATLPKLLALYRAFLTVIYEKMDRIDDSYGTIGDLSESIFEKYLRLDWRQLSIDANEYFTDIIKYVIWEDYGLTDNVYPEMFTKLTKSEIETIEYLLQVEREKLRKHHLTYQSEDALTMLGYLYAKNYLFNKFIPIAKEMGARAWKRILVLSEAAEKKKKYEIALGVYEVAIAESGDYADSLHKKFTQLKARICEERGRL</sequence>
<evidence type="ECO:0000313" key="2">
    <source>
        <dbReference type="Proteomes" id="UP000189670"/>
    </source>
</evidence>
<comment type="caution">
    <text evidence="1">The sequence shown here is derived from an EMBL/GenBank/DDBJ whole genome shotgun (WGS) entry which is preliminary data.</text>
</comment>
<protein>
    <submittedName>
        <fullName evidence="1">Uncharacterized protein</fullName>
    </submittedName>
</protein>
<accession>A0A1V1P9H7</accession>
<dbReference type="AlphaFoldDB" id="A0A1V1P9H7"/>
<evidence type="ECO:0000313" key="1">
    <source>
        <dbReference type="EMBL" id="ETR71569.1"/>
    </source>
</evidence>
<reference evidence="2" key="1">
    <citation type="submission" date="2012-11" db="EMBL/GenBank/DDBJ databases">
        <authorList>
            <person name="Lucero-Rivera Y.E."/>
            <person name="Tovar-Ramirez D."/>
        </authorList>
    </citation>
    <scope>NUCLEOTIDE SEQUENCE [LARGE SCALE GENOMIC DNA]</scope>
    <source>
        <strain evidence="2">Araruama</strain>
    </source>
</reference>
<name>A0A1V1P9H7_9BACT</name>
<proteinExistence type="predicted"/>
<gene>
    <name evidence="1" type="ORF">OMM_08032</name>
</gene>
<dbReference type="Proteomes" id="UP000189670">
    <property type="component" value="Unassembled WGS sequence"/>
</dbReference>